<dbReference type="GO" id="GO:0005524">
    <property type="term" value="F:ATP binding"/>
    <property type="evidence" value="ECO:0007669"/>
    <property type="project" value="UniProtKB-KW"/>
</dbReference>
<dbReference type="SUPFAM" id="SSF56112">
    <property type="entry name" value="Protein kinase-like (PK-like)"/>
    <property type="match status" value="1"/>
</dbReference>
<evidence type="ECO:0000313" key="13">
    <source>
        <dbReference type="EMBL" id="SNQ62825.1"/>
    </source>
</evidence>
<dbReference type="Proteomes" id="UP000218615">
    <property type="component" value="Unassembled WGS sequence"/>
</dbReference>
<gene>
    <name evidence="13" type="primary">rio</name>
    <name evidence="13" type="ORF">MNV_900004</name>
</gene>
<name>A0A284VU52_9EURY</name>
<dbReference type="InterPro" id="IPR018934">
    <property type="entry name" value="RIO_dom"/>
</dbReference>
<dbReference type="InterPro" id="IPR000687">
    <property type="entry name" value="RIO_kinase"/>
</dbReference>
<evidence type="ECO:0000256" key="3">
    <source>
        <dbReference type="ARBA" id="ARBA00022527"/>
    </source>
</evidence>
<dbReference type="PANTHER" id="PTHR45723">
    <property type="entry name" value="SERINE/THREONINE-PROTEIN KINASE RIO1"/>
    <property type="match status" value="1"/>
</dbReference>
<dbReference type="InterPro" id="IPR051272">
    <property type="entry name" value="RIO-type_Ser/Thr_kinase"/>
</dbReference>
<dbReference type="PROSITE" id="PS00109">
    <property type="entry name" value="PROTEIN_KINASE_TYR"/>
    <property type="match status" value="1"/>
</dbReference>
<dbReference type="PROSITE" id="PS50011">
    <property type="entry name" value="PROTEIN_KINASE_DOM"/>
    <property type="match status" value="1"/>
</dbReference>
<comment type="similarity">
    <text evidence="1">Belongs to the protein kinase superfamily. RIO-type Ser/Thr kinase family.</text>
</comment>
<dbReference type="RefSeq" id="WP_096207341.1">
    <property type="nucleotide sequence ID" value="NZ_FZMP01000241.1"/>
</dbReference>
<dbReference type="GO" id="GO:0106310">
    <property type="term" value="F:protein serine kinase activity"/>
    <property type="evidence" value="ECO:0007669"/>
    <property type="project" value="RHEA"/>
</dbReference>
<keyword evidence="7 13" id="KW-0418">Kinase</keyword>
<dbReference type="Pfam" id="PF01163">
    <property type="entry name" value="RIO1"/>
    <property type="match status" value="1"/>
</dbReference>
<organism evidence="13 14">
    <name type="scientific">Candidatus Methanoperedens nitratireducens</name>
    <dbReference type="NCBI Taxonomy" id="1392998"/>
    <lineage>
        <taxon>Archaea</taxon>
        <taxon>Methanobacteriati</taxon>
        <taxon>Methanobacteriota</taxon>
        <taxon>Stenosarchaea group</taxon>
        <taxon>Methanomicrobia</taxon>
        <taxon>Methanosarcinales</taxon>
        <taxon>ANME-2 cluster</taxon>
        <taxon>Candidatus Methanoperedentaceae</taxon>
        <taxon>Candidatus Methanoperedens</taxon>
    </lineage>
</organism>
<accession>A0A284VU52</accession>
<dbReference type="InterPro" id="IPR018935">
    <property type="entry name" value="RIO_kinase_CS"/>
</dbReference>
<keyword evidence="8" id="KW-0067">ATP-binding</keyword>
<keyword evidence="6" id="KW-0547">Nucleotide-binding</keyword>
<evidence type="ECO:0000256" key="10">
    <source>
        <dbReference type="ARBA" id="ARBA00047899"/>
    </source>
</evidence>
<evidence type="ECO:0000256" key="8">
    <source>
        <dbReference type="ARBA" id="ARBA00022840"/>
    </source>
</evidence>
<keyword evidence="14" id="KW-1185">Reference proteome</keyword>
<dbReference type="GO" id="GO:0046872">
    <property type="term" value="F:metal ion binding"/>
    <property type="evidence" value="ECO:0007669"/>
    <property type="project" value="UniProtKB-KW"/>
</dbReference>
<keyword evidence="3" id="KW-0723">Serine/threonine-protein kinase</keyword>
<sequence>MISDKKLSRMDERVDELRMRIKDSSQRAVLNDVFDDATLMALYELSKNGHIDALGGSFKTGKEANLFHAISKRDGEIAVKIYLISTANFNAMKEYILGDPRFTGIKHSRKDIILAWTRKEFKNLKRAEDAGVRVPKPYVTKRNILLMEFVGKDGVPMPQLKDVKLTREEALHILNRIIEYMCLLYSKARLVHADLSEYNILVDVDTMEPVIIDMGQSIMTDHFNADTYLQRDVANIARFFGKLNIPVNSDEVISIIKRKKEEGK</sequence>
<evidence type="ECO:0000256" key="7">
    <source>
        <dbReference type="ARBA" id="ARBA00022777"/>
    </source>
</evidence>
<evidence type="ECO:0000256" key="4">
    <source>
        <dbReference type="ARBA" id="ARBA00022679"/>
    </source>
</evidence>
<dbReference type="InterPro" id="IPR000719">
    <property type="entry name" value="Prot_kinase_dom"/>
</dbReference>
<dbReference type="SMART" id="SM00090">
    <property type="entry name" value="RIO"/>
    <property type="match status" value="1"/>
</dbReference>
<keyword evidence="5" id="KW-0479">Metal-binding</keyword>
<comment type="catalytic activity">
    <reaction evidence="10">
        <text>L-threonyl-[protein] + ATP = O-phospho-L-threonyl-[protein] + ADP + H(+)</text>
        <dbReference type="Rhea" id="RHEA:46608"/>
        <dbReference type="Rhea" id="RHEA-COMP:11060"/>
        <dbReference type="Rhea" id="RHEA-COMP:11605"/>
        <dbReference type="ChEBI" id="CHEBI:15378"/>
        <dbReference type="ChEBI" id="CHEBI:30013"/>
        <dbReference type="ChEBI" id="CHEBI:30616"/>
        <dbReference type="ChEBI" id="CHEBI:61977"/>
        <dbReference type="ChEBI" id="CHEBI:456216"/>
        <dbReference type="EC" id="2.7.11.1"/>
    </reaction>
</comment>
<feature type="domain" description="Protein kinase" evidence="12">
    <location>
        <begin position="52"/>
        <end position="264"/>
    </location>
</feature>
<keyword evidence="9" id="KW-0460">Magnesium</keyword>
<evidence type="ECO:0000313" key="14">
    <source>
        <dbReference type="Proteomes" id="UP000218615"/>
    </source>
</evidence>
<dbReference type="EMBL" id="FZMP01000241">
    <property type="protein sequence ID" value="SNQ62825.1"/>
    <property type="molecule type" value="Genomic_DNA"/>
</dbReference>
<dbReference type="InterPro" id="IPR008266">
    <property type="entry name" value="Tyr_kinase_AS"/>
</dbReference>
<protein>
    <recommendedName>
        <fullName evidence="2">non-specific serine/threonine protein kinase</fullName>
        <ecNumber evidence="2">2.7.11.1</ecNumber>
    </recommendedName>
</protein>
<dbReference type="PROSITE" id="PS01245">
    <property type="entry name" value="RIO1"/>
    <property type="match status" value="1"/>
</dbReference>
<evidence type="ECO:0000256" key="6">
    <source>
        <dbReference type="ARBA" id="ARBA00022741"/>
    </source>
</evidence>
<keyword evidence="4 13" id="KW-0808">Transferase</keyword>
<dbReference type="Gene3D" id="1.10.510.10">
    <property type="entry name" value="Transferase(Phosphotransferase) domain 1"/>
    <property type="match status" value="1"/>
</dbReference>
<evidence type="ECO:0000256" key="1">
    <source>
        <dbReference type="ARBA" id="ARBA00009196"/>
    </source>
</evidence>
<comment type="catalytic activity">
    <reaction evidence="11">
        <text>L-seryl-[protein] + ATP = O-phospho-L-seryl-[protein] + ADP + H(+)</text>
        <dbReference type="Rhea" id="RHEA:17989"/>
        <dbReference type="Rhea" id="RHEA-COMP:9863"/>
        <dbReference type="Rhea" id="RHEA-COMP:11604"/>
        <dbReference type="ChEBI" id="CHEBI:15378"/>
        <dbReference type="ChEBI" id="CHEBI:29999"/>
        <dbReference type="ChEBI" id="CHEBI:30616"/>
        <dbReference type="ChEBI" id="CHEBI:83421"/>
        <dbReference type="ChEBI" id="CHEBI:456216"/>
        <dbReference type="EC" id="2.7.11.1"/>
    </reaction>
</comment>
<evidence type="ECO:0000256" key="5">
    <source>
        <dbReference type="ARBA" id="ARBA00022723"/>
    </source>
</evidence>
<evidence type="ECO:0000256" key="11">
    <source>
        <dbReference type="ARBA" id="ARBA00048679"/>
    </source>
</evidence>
<evidence type="ECO:0000256" key="2">
    <source>
        <dbReference type="ARBA" id="ARBA00012513"/>
    </source>
</evidence>
<dbReference type="Gene3D" id="3.30.200.20">
    <property type="entry name" value="Phosphorylase Kinase, domain 1"/>
    <property type="match status" value="1"/>
</dbReference>
<dbReference type="EC" id="2.7.11.1" evidence="2"/>
<dbReference type="AlphaFoldDB" id="A0A284VU52"/>
<dbReference type="InterPro" id="IPR011009">
    <property type="entry name" value="Kinase-like_dom_sf"/>
</dbReference>
<dbReference type="CDD" id="cd05145">
    <property type="entry name" value="RIO1_like"/>
    <property type="match status" value="1"/>
</dbReference>
<dbReference type="GO" id="GO:0004674">
    <property type="term" value="F:protein serine/threonine kinase activity"/>
    <property type="evidence" value="ECO:0007669"/>
    <property type="project" value="UniProtKB-KW"/>
</dbReference>
<proteinExistence type="inferred from homology"/>
<evidence type="ECO:0000256" key="9">
    <source>
        <dbReference type="ARBA" id="ARBA00022842"/>
    </source>
</evidence>
<reference evidence="14" key="1">
    <citation type="submission" date="2017-06" db="EMBL/GenBank/DDBJ databases">
        <authorList>
            <person name="Cremers G."/>
        </authorList>
    </citation>
    <scope>NUCLEOTIDE SEQUENCE [LARGE SCALE GENOMIC DNA]</scope>
</reference>
<evidence type="ECO:0000259" key="12">
    <source>
        <dbReference type="PROSITE" id="PS50011"/>
    </source>
</evidence>
<dbReference type="OrthoDB" id="31344at2157"/>